<evidence type="ECO:0008006" key="3">
    <source>
        <dbReference type="Google" id="ProtNLM"/>
    </source>
</evidence>
<organism evidence="1 2">
    <name type="scientific">Paraburkholderia phymatum (strain DSM 17167 / CIP 108236 / LMG 21445 / STM815)</name>
    <name type="common">Burkholderia phymatum</name>
    <dbReference type="NCBI Taxonomy" id="391038"/>
    <lineage>
        <taxon>Bacteria</taxon>
        <taxon>Pseudomonadati</taxon>
        <taxon>Pseudomonadota</taxon>
        <taxon>Betaproteobacteria</taxon>
        <taxon>Burkholderiales</taxon>
        <taxon>Burkholderiaceae</taxon>
        <taxon>Paraburkholderia</taxon>
    </lineage>
</organism>
<dbReference type="KEGG" id="bph:Bphy_5001"/>
<accession>B2JLC3</accession>
<dbReference type="GO" id="GO:0046872">
    <property type="term" value="F:metal ion binding"/>
    <property type="evidence" value="ECO:0007669"/>
    <property type="project" value="InterPro"/>
</dbReference>
<dbReference type="Proteomes" id="UP000001192">
    <property type="component" value="Chromosome 2"/>
</dbReference>
<dbReference type="Gene3D" id="3.30.70.100">
    <property type="match status" value="1"/>
</dbReference>
<proteinExistence type="predicted"/>
<protein>
    <recommendedName>
        <fullName evidence="3">Copper chaperone</fullName>
    </recommendedName>
</protein>
<dbReference type="eggNOG" id="ENOG50323UG">
    <property type="taxonomic scope" value="Bacteria"/>
</dbReference>
<evidence type="ECO:0000313" key="1">
    <source>
        <dbReference type="EMBL" id="ACC74091.1"/>
    </source>
</evidence>
<name>B2JLC3_PARP8</name>
<evidence type="ECO:0000313" key="2">
    <source>
        <dbReference type="Proteomes" id="UP000001192"/>
    </source>
</evidence>
<sequence>MKSRRKHSAKVRKVFNRYFDGRAKMKFSVKEAIHSDDISRIERAMKSVDGDAKVDVNVTTNTVSVDSWLMPEEFFVAFYDEDYNVGILEA</sequence>
<reference evidence="2" key="1">
    <citation type="journal article" date="2014" name="Stand. Genomic Sci.">
        <title>Complete genome sequence of Burkholderia phymatum STM815(T), a broad host range and efficient nitrogen-fixing symbiont of Mimosa species.</title>
        <authorList>
            <person name="Moulin L."/>
            <person name="Klonowska A."/>
            <person name="Caroline B."/>
            <person name="Booth K."/>
            <person name="Vriezen J.A."/>
            <person name="Melkonian R."/>
            <person name="James E.K."/>
            <person name="Young J.P."/>
            <person name="Bena G."/>
            <person name="Hauser L."/>
            <person name="Land M."/>
            <person name="Kyrpides N."/>
            <person name="Bruce D."/>
            <person name="Chain P."/>
            <person name="Copeland A."/>
            <person name="Pitluck S."/>
            <person name="Woyke T."/>
            <person name="Lizotte-Waniewski M."/>
            <person name="Bristow J."/>
            <person name="Riley M."/>
        </authorList>
    </citation>
    <scope>NUCLEOTIDE SEQUENCE [LARGE SCALE GENOMIC DNA]</scope>
    <source>
        <strain evidence="2">DSM 17167 / CIP 108236 / LMG 21445 / STM815</strain>
    </source>
</reference>
<dbReference type="AlphaFoldDB" id="B2JLC3"/>
<keyword evidence="2" id="KW-1185">Reference proteome</keyword>
<dbReference type="STRING" id="391038.Bphy_5001"/>
<dbReference type="InterPro" id="IPR036163">
    <property type="entry name" value="HMA_dom_sf"/>
</dbReference>
<gene>
    <name evidence="1" type="ordered locus">Bphy_5001</name>
</gene>
<dbReference type="HOGENOM" id="CLU_134973_15_0_4"/>
<dbReference type="SUPFAM" id="SSF55008">
    <property type="entry name" value="HMA, heavy metal-associated domain"/>
    <property type="match status" value="1"/>
</dbReference>
<dbReference type="EMBL" id="CP001044">
    <property type="protein sequence ID" value="ACC74091.1"/>
    <property type="molecule type" value="Genomic_DNA"/>
</dbReference>